<name>A0AA39RR83_ACESA</name>
<proteinExistence type="predicted"/>
<evidence type="ECO:0000313" key="2">
    <source>
        <dbReference type="Proteomes" id="UP001168877"/>
    </source>
</evidence>
<dbReference type="Proteomes" id="UP001168877">
    <property type="component" value="Unassembled WGS sequence"/>
</dbReference>
<sequence>MKPRSGSLGKLNDEVLDKALKAGKALKVGVLIAPKEEVIVAPNADGLDCQKEASTIPIVFHKVYSSLNNIGSGWITGESFAQTRSPAFVEISSISNATLVLGWGEPNLYHCKVVEILIVTSYISGQQHLVRMNSIFNATQGLVGMNQIFNVARCFLVGTSLSVGQVIDSHSTSSAERVERFYCYSV</sequence>
<dbReference type="AlphaFoldDB" id="A0AA39RR83"/>
<reference evidence="1" key="1">
    <citation type="journal article" date="2022" name="Plant J.">
        <title>Strategies of tolerance reflected in two North American maple genomes.</title>
        <authorList>
            <person name="McEvoy S.L."/>
            <person name="Sezen U.U."/>
            <person name="Trouern-Trend A."/>
            <person name="McMahon S.M."/>
            <person name="Schaberg P.G."/>
            <person name="Yang J."/>
            <person name="Wegrzyn J.L."/>
            <person name="Swenson N.G."/>
        </authorList>
    </citation>
    <scope>NUCLEOTIDE SEQUENCE</scope>
    <source>
        <strain evidence="1">NS2018</strain>
    </source>
</reference>
<keyword evidence="2" id="KW-1185">Reference proteome</keyword>
<evidence type="ECO:0000313" key="1">
    <source>
        <dbReference type="EMBL" id="KAK0579218.1"/>
    </source>
</evidence>
<comment type="caution">
    <text evidence="1">The sequence shown here is derived from an EMBL/GenBank/DDBJ whole genome shotgun (WGS) entry which is preliminary data.</text>
</comment>
<gene>
    <name evidence="1" type="ORF">LWI29_022927</name>
</gene>
<accession>A0AA39RR83</accession>
<protein>
    <submittedName>
        <fullName evidence="1">Uncharacterized protein</fullName>
    </submittedName>
</protein>
<dbReference type="EMBL" id="JAUESC010000385">
    <property type="protein sequence ID" value="KAK0579218.1"/>
    <property type="molecule type" value="Genomic_DNA"/>
</dbReference>
<reference evidence="1" key="2">
    <citation type="submission" date="2023-06" db="EMBL/GenBank/DDBJ databases">
        <authorList>
            <person name="Swenson N.G."/>
            <person name="Wegrzyn J.L."/>
            <person name="Mcevoy S.L."/>
        </authorList>
    </citation>
    <scope>NUCLEOTIDE SEQUENCE</scope>
    <source>
        <strain evidence="1">NS2018</strain>
        <tissue evidence="1">Leaf</tissue>
    </source>
</reference>
<organism evidence="1 2">
    <name type="scientific">Acer saccharum</name>
    <name type="common">Sugar maple</name>
    <dbReference type="NCBI Taxonomy" id="4024"/>
    <lineage>
        <taxon>Eukaryota</taxon>
        <taxon>Viridiplantae</taxon>
        <taxon>Streptophyta</taxon>
        <taxon>Embryophyta</taxon>
        <taxon>Tracheophyta</taxon>
        <taxon>Spermatophyta</taxon>
        <taxon>Magnoliopsida</taxon>
        <taxon>eudicotyledons</taxon>
        <taxon>Gunneridae</taxon>
        <taxon>Pentapetalae</taxon>
        <taxon>rosids</taxon>
        <taxon>malvids</taxon>
        <taxon>Sapindales</taxon>
        <taxon>Sapindaceae</taxon>
        <taxon>Hippocastanoideae</taxon>
        <taxon>Acereae</taxon>
        <taxon>Acer</taxon>
    </lineage>
</organism>